<comment type="caution">
    <text evidence="6">The sequence shown here is derived from an EMBL/GenBank/DDBJ whole genome shotgun (WGS) entry which is preliminary data.</text>
</comment>
<sequence length="181" mass="20664">MKTNKEVIIEEAESLFIKFGFKKVTMGDIAKSSQISRPTLYSVFSDKQTVFSACVLEVVKEFQLEAQSKLNIENSIEDKLWALLSIFVIEPFNQFSKSEESYDILLNAETYAPEEMKTYWRTFEKLVQKVLETASNEKAIAPKDAAKVIVCFSRDARKSCKSLLEIKKLTRGIIQMAVKNV</sequence>
<protein>
    <submittedName>
        <fullName evidence="6">TetR/AcrR family transcriptional regulator</fullName>
    </submittedName>
</protein>
<feature type="DNA-binding region" description="H-T-H motif" evidence="4">
    <location>
        <begin position="25"/>
        <end position="44"/>
    </location>
</feature>
<evidence type="ECO:0000259" key="5">
    <source>
        <dbReference type="PROSITE" id="PS50977"/>
    </source>
</evidence>
<evidence type="ECO:0000256" key="4">
    <source>
        <dbReference type="PROSITE-ProRule" id="PRU00335"/>
    </source>
</evidence>
<evidence type="ECO:0000313" key="7">
    <source>
        <dbReference type="Proteomes" id="UP001279860"/>
    </source>
</evidence>
<organism evidence="6 7">
    <name type="scientific">Vibrio rhizosphaerae</name>
    <dbReference type="NCBI Taxonomy" id="398736"/>
    <lineage>
        <taxon>Bacteria</taxon>
        <taxon>Pseudomonadati</taxon>
        <taxon>Pseudomonadota</taxon>
        <taxon>Gammaproteobacteria</taxon>
        <taxon>Vibrionales</taxon>
        <taxon>Vibrionaceae</taxon>
        <taxon>Vibrio</taxon>
    </lineage>
</organism>
<evidence type="ECO:0000256" key="2">
    <source>
        <dbReference type="ARBA" id="ARBA00023125"/>
    </source>
</evidence>
<evidence type="ECO:0000256" key="3">
    <source>
        <dbReference type="ARBA" id="ARBA00023163"/>
    </source>
</evidence>
<accession>A0ABU4IUP6</accession>
<dbReference type="PANTHER" id="PTHR47506:SF6">
    <property type="entry name" value="HTH-TYPE TRANSCRIPTIONAL REPRESSOR NEMR"/>
    <property type="match status" value="1"/>
</dbReference>
<name>A0ABU4IUP6_9VIBR</name>
<dbReference type="EMBL" id="JAWRCP010000001">
    <property type="protein sequence ID" value="MDW6092481.1"/>
    <property type="molecule type" value="Genomic_DNA"/>
</dbReference>
<dbReference type="PANTHER" id="PTHR47506">
    <property type="entry name" value="TRANSCRIPTIONAL REGULATORY PROTEIN"/>
    <property type="match status" value="1"/>
</dbReference>
<evidence type="ECO:0000313" key="6">
    <source>
        <dbReference type="EMBL" id="MDW6092481.1"/>
    </source>
</evidence>
<keyword evidence="2 4" id="KW-0238">DNA-binding</keyword>
<keyword evidence="3" id="KW-0804">Transcription</keyword>
<proteinExistence type="predicted"/>
<feature type="domain" description="HTH tetR-type" evidence="5">
    <location>
        <begin position="2"/>
        <end position="62"/>
    </location>
</feature>
<dbReference type="InterPro" id="IPR001647">
    <property type="entry name" value="HTH_TetR"/>
</dbReference>
<dbReference type="SUPFAM" id="SSF46689">
    <property type="entry name" value="Homeodomain-like"/>
    <property type="match status" value="1"/>
</dbReference>
<dbReference type="Gene3D" id="1.10.357.10">
    <property type="entry name" value="Tetracycline Repressor, domain 2"/>
    <property type="match status" value="1"/>
</dbReference>
<dbReference type="PRINTS" id="PR00455">
    <property type="entry name" value="HTHTETR"/>
</dbReference>
<keyword evidence="1" id="KW-0805">Transcription regulation</keyword>
<dbReference type="RefSeq" id="WP_038181668.1">
    <property type="nucleotide sequence ID" value="NZ_AP024903.1"/>
</dbReference>
<keyword evidence="7" id="KW-1185">Reference proteome</keyword>
<evidence type="ECO:0000256" key="1">
    <source>
        <dbReference type="ARBA" id="ARBA00023015"/>
    </source>
</evidence>
<dbReference type="Pfam" id="PF00440">
    <property type="entry name" value="TetR_N"/>
    <property type="match status" value="1"/>
</dbReference>
<gene>
    <name evidence="6" type="ORF">SBX64_07980</name>
</gene>
<dbReference type="Proteomes" id="UP001279860">
    <property type="component" value="Unassembled WGS sequence"/>
</dbReference>
<dbReference type="PROSITE" id="PS50977">
    <property type="entry name" value="HTH_TETR_2"/>
    <property type="match status" value="1"/>
</dbReference>
<reference evidence="6 7" key="1">
    <citation type="submission" date="2023-11" db="EMBL/GenBank/DDBJ databases">
        <title>Plant-associative lifestyle of Vibrio porteresiae and its evolutionary dynamics.</title>
        <authorList>
            <person name="Rameshkumar N."/>
            <person name="Kirti K."/>
        </authorList>
    </citation>
    <scope>NUCLEOTIDE SEQUENCE [LARGE SCALE GENOMIC DNA]</scope>
    <source>
        <strain evidence="6 7">MSSRF7</strain>
    </source>
</reference>
<dbReference type="InterPro" id="IPR009057">
    <property type="entry name" value="Homeodomain-like_sf"/>
</dbReference>